<evidence type="ECO:0000256" key="3">
    <source>
        <dbReference type="ARBA" id="ARBA00022475"/>
    </source>
</evidence>
<organism evidence="8 9">
    <name type="scientific">Winogradskyella flava</name>
    <dbReference type="NCBI Taxonomy" id="1884876"/>
    <lineage>
        <taxon>Bacteria</taxon>
        <taxon>Pseudomonadati</taxon>
        <taxon>Bacteroidota</taxon>
        <taxon>Flavobacteriia</taxon>
        <taxon>Flavobacteriales</taxon>
        <taxon>Flavobacteriaceae</taxon>
        <taxon>Winogradskyella</taxon>
    </lineage>
</organism>
<dbReference type="GO" id="GO:0022857">
    <property type="term" value="F:transmembrane transporter activity"/>
    <property type="evidence" value="ECO:0007669"/>
    <property type="project" value="InterPro"/>
</dbReference>
<keyword evidence="9" id="KW-1185">Reference proteome</keyword>
<evidence type="ECO:0000256" key="7">
    <source>
        <dbReference type="RuleBase" id="RU003879"/>
    </source>
</evidence>
<keyword evidence="7" id="KW-0653">Protein transport</keyword>
<accession>A0A842J0Y1</accession>
<evidence type="ECO:0000256" key="5">
    <source>
        <dbReference type="ARBA" id="ARBA00022989"/>
    </source>
</evidence>
<dbReference type="GO" id="GO:0015031">
    <property type="term" value="P:protein transport"/>
    <property type="evidence" value="ECO:0007669"/>
    <property type="project" value="UniProtKB-KW"/>
</dbReference>
<dbReference type="InterPro" id="IPR003400">
    <property type="entry name" value="ExbD"/>
</dbReference>
<evidence type="ECO:0000256" key="2">
    <source>
        <dbReference type="ARBA" id="ARBA00005811"/>
    </source>
</evidence>
<dbReference type="RefSeq" id="WP_185790335.1">
    <property type="nucleotide sequence ID" value="NZ_JACLCP010000006.1"/>
</dbReference>
<proteinExistence type="inferred from homology"/>
<evidence type="ECO:0000313" key="9">
    <source>
        <dbReference type="Proteomes" id="UP000533900"/>
    </source>
</evidence>
<keyword evidence="7" id="KW-0813">Transport</keyword>
<dbReference type="EMBL" id="JACLCP010000006">
    <property type="protein sequence ID" value="MBC2846628.1"/>
    <property type="molecule type" value="Genomic_DNA"/>
</dbReference>
<keyword evidence="4 7" id="KW-0812">Transmembrane</keyword>
<keyword evidence="6" id="KW-0472">Membrane</keyword>
<evidence type="ECO:0000313" key="8">
    <source>
        <dbReference type="EMBL" id="MBC2846628.1"/>
    </source>
</evidence>
<comment type="subcellular location">
    <subcellularLocation>
        <location evidence="1">Cell membrane</location>
        <topology evidence="1">Single-pass membrane protein</topology>
    </subcellularLocation>
    <subcellularLocation>
        <location evidence="7">Cell membrane</location>
        <topology evidence="7">Single-pass type II membrane protein</topology>
    </subcellularLocation>
</comment>
<evidence type="ECO:0000256" key="4">
    <source>
        <dbReference type="ARBA" id="ARBA00022692"/>
    </source>
</evidence>
<dbReference type="Proteomes" id="UP000533900">
    <property type="component" value="Unassembled WGS sequence"/>
</dbReference>
<reference evidence="8" key="1">
    <citation type="submission" date="2020-08" db="EMBL/GenBank/DDBJ databases">
        <title>Winogradskyella ouciana sp. nov., isolated from the hadal seawater of the Mariana Trench.</title>
        <authorList>
            <person name="He X."/>
        </authorList>
    </citation>
    <scope>NUCLEOTIDE SEQUENCE [LARGE SCALE GENOMIC DNA]</scope>
    <source>
        <strain evidence="8">KCTC 52348</strain>
    </source>
</reference>
<dbReference type="GO" id="GO:0005886">
    <property type="term" value="C:plasma membrane"/>
    <property type="evidence" value="ECO:0007669"/>
    <property type="project" value="UniProtKB-SubCell"/>
</dbReference>
<dbReference type="Pfam" id="PF02472">
    <property type="entry name" value="ExbD"/>
    <property type="match status" value="1"/>
</dbReference>
<evidence type="ECO:0000256" key="6">
    <source>
        <dbReference type="ARBA" id="ARBA00023136"/>
    </source>
</evidence>
<comment type="similarity">
    <text evidence="2 7">Belongs to the ExbD/TolR family.</text>
</comment>
<keyword evidence="3" id="KW-1003">Cell membrane</keyword>
<evidence type="ECO:0000256" key="1">
    <source>
        <dbReference type="ARBA" id="ARBA00004162"/>
    </source>
</evidence>
<gene>
    <name evidence="8" type="ORF">H7F21_16095</name>
</gene>
<name>A0A842J0Y1_9FLAO</name>
<sequence length="289" mass="34071">MKLLISFLLFTTVLNAQVSSIELPEGEDEIKINRFTPLLSIYVDENNEVYLEKEPIRVFDLAKELSYLRYKMPFEVQMRIKVFLYVDNNSSYSVIDEIKSQLASAYFERLYYKTNSIEDKDILKGISWTNHQSFYHLKRPNKILTKKEQERNKRYNDSLGKLGGFDGIPPPPPPQPNWFFDSQYIIYSDSKAAIEEALEGKKYSCVTLTNVGFEKDNEIIKFDDKEKLETLFYSQDIVFVRFSENLKYSNYISAIKDYKNLEIKKRGYFFELSSEIEKIHEKSDIKLCN</sequence>
<comment type="caution">
    <text evidence="8">The sequence shown here is derived from an EMBL/GenBank/DDBJ whole genome shotgun (WGS) entry which is preliminary data.</text>
</comment>
<protein>
    <submittedName>
        <fullName evidence="8">Biopolymer transporter ExbD</fullName>
    </submittedName>
</protein>
<keyword evidence="5" id="KW-1133">Transmembrane helix</keyword>
<dbReference type="AlphaFoldDB" id="A0A842J0Y1"/>